<accession>A0AAD5TX61</accession>
<name>A0AAD5TX61_9FUNG</name>
<comment type="caution">
    <text evidence="3">The sequence shown here is derived from an EMBL/GenBank/DDBJ whole genome shotgun (WGS) entry which is preliminary data.</text>
</comment>
<reference evidence="3" key="1">
    <citation type="submission" date="2020-05" db="EMBL/GenBank/DDBJ databases">
        <title>Phylogenomic resolution of chytrid fungi.</title>
        <authorList>
            <person name="Stajich J.E."/>
            <person name="Amses K."/>
            <person name="Simmons R."/>
            <person name="Seto K."/>
            <person name="Myers J."/>
            <person name="Bonds A."/>
            <person name="Quandt C.A."/>
            <person name="Barry K."/>
            <person name="Liu P."/>
            <person name="Grigoriev I."/>
            <person name="Longcore J.E."/>
            <person name="James T.Y."/>
        </authorList>
    </citation>
    <scope>NUCLEOTIDE SEQUENCE</scope>
    <source>
        <strain evidence="3">JEL0476</strain>
    </source>
</reference>
<sequence length="193" mass="21536">MPLHLQLSQSQNSTSGNNTISSIMQDSPIERFTNWAQSFIPTEIRTISTSEHANQINAVHLANVQNAGSHPIFRFEYNDSNRSHQTQPSLLIGDRFERPSISIQQFRNIQGNIRAQNRNPTPSIHPNFRAKAVCRLGCKYCSQDICKRGMKAILLADTRVELFSTDSVQEGGNVVGYHVTDPCDVCMSSCNNG</sequence>
<dbReference type="PANTHER" id="PTHR31841:SF1">
    <property type="entry name" value="PROTEIN FAM72A-RELATED"/>
    <property type="match status" value="1"/>
</dbReference>
<keyword evidence="4" id="KW-1185">Reference proteome</keyword>
<dbReference type="AlphaFoldDB" id="A0AAD5TX61"/>
<proteinExistence type="inferred from homology"/>
<organism evidence="3 4">
    <name type="scientific">Clydaea vesicula</name>
    <dbReference type="NCBI Taxonomy" id="447962"/>
    <lineage>
        <taxon>Eukaryota</taxon>
        <taxon>Fungi</taxon>
        <taxon>Fungi incertae sedis</taxon>
        <taxon>Chytridiomycota</taxon>
        <taxon>Chytridiomycota incertae sedis</taxon>
        <taxon>Chytridiomycetes</taxon>
        <taxon>Lobulomycetales</taxon>
        <taxon>Lobulomycetaceae</taxon>
        <taxon>Clydaea</taxon>
    </lineage>
</organism>
<evidence type="ECO:0000256" key="2">
    <source>
        <dbReference type="SAM" id="MobiDB-lite"/>
    </source>
</evidence>
<dbReference type="InterPro" id="IPR026768">
    <property type="entry name" value="YPEH2ZP"/>
</dbReference>
<evidence type="ECO:0000313" key="3">
    <source>
        <dbReference type="EMBL" id="KAJ3199524.1"/>
    </source>
</evidence>
<dbReference type="PANTHER" id="PTHR31841">
    <property type="entry name" value="PROTEIN FAM72A-RELATED"/>
    <property type="match status" value="1"/>
</dbReference>
<gene>
    <name evidence="3" type="primary">FAM72A_3</name>
    <name evidence="3" type="ORF">HK099_003121</name>
</gene>
<evidence type="ECO:0000313" key="4">
    <source>
        <dbReference type="Proteomes" id="UP001211065"/>
    </source>
</evidence>
<comment type="similarity">
    <text evidence="1">Belongs to the FAM72 family.</text>
</comment>
<dbReference type="Pfam" id="PF14976">
    <property type="entry name" value="YPEH2ZP"/>
    <property type="match status" value="2"/>
</dbReference>
<protein>
    <submittedName>
        <fullName evidence="3">Protein fam72a</fullName>
    </submittedName>
</protein>
<dbReference type="GO" id="GO:0005829">
    <property type="term" value="C:cytosol"/>
    <property type="evidence" value="ECO:0007669"/>
    <property type="project" value="UniProtKB-ARBA"/>
</dbReference>
<feature type="region of interest" description="Disordered" evidence="2">
    <location>
        <begin position="1"/>
        <end position="20"/>
    </location>
</feature>
<feature type="non-terminal residue" evidence="3">
    <location>
        <position position="193"/>
    </location>
</feature>
<dbReference type="EMBL" id="JADGJW010002093">
    <property type="protein sequence ID" value="KAJ3199524.1"/>
    <property type="molecule type" value="Genomic_DNA"/>
</dbReference>
<dbReference type="Proteomes" id="UP001211065">
    <property type="component" value="Unassembled WGS sequence"/>
</dbReference>
<evidence type="ECO:0000256" key="1">
    <source>
        <dbReference type="ARBA" id="ARBA00006888"/>
    </source>
</evidence>